<dbReference type="GeneID" id="8384381"/>
<sequence>MGTAIYFDLDGTLLTFAEPYEEVVADVLADYVTEPSEAVETYFATFDEHFDALESDPYRAGMVAVCEHEDIEADTDPDALVDALREAECERTQVSDDARASLDALGEANALGVLTDGVADFQRAKLDQHDLLDHFETVIASYDVGAHKPDASMFDRAREAIDAEEYVMVGDSDADIEGARAAGFTPVRVERGEDVPDFWTTLRALA</sequence>
<dbReference type="InterPro" id="IPR006439">
    <property type="entry name" value="HAD-SF_hydro_IA"/>
</dbReference>
<keyword evidence="3" id="KW-0479">Metal-binding</keyword>
<keyword evidence="4 6" id="KW-0378">Hydrolase</keyword>
<evidence type="ECO:0000256" key="4">
    <source>
        <dbReference type="ARBA" id="ARBA00022801"/>
    </source>
</evidence>
<evidence type="ECO:0000256" key="5">
    <source>
        <dbReference type="ARBA" id="ARBA00022842"/>
    </source>
</evidence>
<dbReference type="Proteomes" id="UP000002071">
    <property type="component" value="Chromosome"/>
</dbReference>
<dbReference type="PANTHER" id="PTHR46470">
    <property type="entry name" value="N-ACYLNEURAMINATE-9-PHOSPHATASE"/>
    <property type="match status" value="1"/>
</dbReference>
<evidence type="ECO:0000313" key="7">
    <source>
        <dbReference type="Proteomes" id="UP000002071"/>
    </source>
</evidence>
<dbReference type="KEGG" id="hut:Huta_2087"/>
<proteinExistence type="inferred from homology"/>
<dbReference type="InterPro" id="IPR036412">
    <property type="entry name" value="HAD-like_sf"/>
</dbReference>
<dbReference type="SFLD" id="SFLDG01129">
    <property type="entry name" value="C1.5:_HAD__Beta-PGM__Phosphata"/>
    <property type="match status" value="1"/>
</dbReference>
<reference evidence="6 7" key="1">
    <citation type="journal article" date="2009" name="Stand. Genomic Sci.">
        <title>Complete genome sequence of Halorhabdus utahensis type strain (AX-2).</title>
        <authorList>
            <person name="Anderson I."/>
            <person name="Tindall B.J."/>
            <person name="Pomrenke H."/>
            <person name="Goker M."/>
            <person name="Lapidus A."/>
            <person name="Nolan M."/>
            <person name="Copeland A."/>
            <person name="Glavina Del Rio T."/>
            <person name="Chen F."/>
            <person name="Tice H."/>
            <person name="Cheng J.F."/>
            <person name="Lucas S."/>
            <person name="Chertkov O."/>
            <person name="Bruce D."/>
            <person name="Brettin T."/>
            <person name="Detter J.C."/>
            <person name="Han C."/>
            <person name="Goodwin L."/>
            <person name="Land M."/>
            <person name="Hauser L."/>
            <person name="Chang Y.J."/>
            <person name="Jeffries C.D."/>
            <person name="Pitluck S."/>
            <person name="Pati A."/>
            <person name="Mavromatis K."/>
            <person name="Ivanova N."/>
            <person name="Ovchinnikova G."/>
            <person name="Chen A."/>
            <person name="Palaniappan K."/>
            <person name="Chain P."/>
            <person name="Rohde M."/>
            <person name="Bristow J."/>
            <person name="Eisen J.A."/>
            <person name="Markowitz V."/>
            <person name="Hugenholtz P."/>
            <person name="Kyrpides N.C."/>
            <person name="Klenk H.P."/>
        </authorList>
    </citation>
    <scope>NUCLEOTIDE SEQUENCE [LARGE SCALE GENOMIC DNA]</scope>
    <source>
        <strain evidence="7">DSM 12940 / JCM 11049 / AX-2</strain>
    </source>
</reference>
<evidence type="ECO:0000313" key="6">
    <source>
        <dbReference type="EMBL" id="ACV12254.1"/>
    </source>
</evidence>
<dbReference type="AlphaFoldDB" id="C7NU09"/>
<organism evidence="6 7">
    <name type="scientific">Halorhabdus utahensis (strain DSM 12940 / JCM 11049 / AX-2)</name>
    <dbReference type="NCBI Taxonomy" id="519442"/>
    <lineage>
        <taxon>Archaea</taxon>
        <taxon>Methanobacteriati</taxon>
        <taxon>Methanobacteriota</taxon>
        <taxon>Stenosarchaea group</taxon>
        <taxon>Halobacteria</taxon>
        <taxon>Halobacteriales</taxon>
        <taxon>Haloarculaceae</taxon>
        <taxon>Halorhabdus</taxon>
    </lineage>
</organism>
<comment type="cofactor">
    <cofactor evidence="1">
        <name>Mg(2+)</name>
        <dbReference type="ChEBI" id="CHEBI:18420"/>
    </cofactor>
</comment>
<dbReference type="SUPFAM" id="SSF56784">
    <property type="entry name" value="HAD-like"/>
    <property type="match status" value="1"/>
</dbReference>
<name>C7NU09_HALUD</name>
<dbReference type="Gene3D" id="1.20.120.710">
    <property type="entry name" value="Haloacid dehalogenase hydrolase-like domain"/>
    <property type="match status" value="1"/>
</dbReference>
<dbReference type="GO" id="GO:0044281">
    <property type="term" value="P:small molecule metabolic process"/>
    <property type="evidence" value="ECO:0007669"/>
    <property type="project" value="UniProtKB-ARBA"/>
</dbReference>
<dbReference type="RefSeq" id="WP_015789825.1">
    <property type="nucleotide sequence ID" value="NC_013158.1"/>
</dbReference>
<dbReference type="PROSITE" id="PS01228">
    <property type="entry name" value="COF_1"/>
    <property type="match status" value="1"/>
</dbReference>
<dbReference type="HOGENOM" id="CLU_045011_8_2_2"/>
<dbReference type="PANTHER" id="PTHR46470:SF2">
    <property type="entry name" value="GLYCERALDEHYDE 3-PHOSPHATE PHOSPHATASE"/>
    <property type="match status" value="1"/>
</dbReference>
<accession>C7NU09</accession>
<keyword evidence="7" id="KW-1185">Reference proteome</keyword>
<dbReference type="NCBIfam" id="TIGR01509">
    <property type="entry name" value="HAD-SF-IA-v3"/>
    <property type="match status" value="1"/>
</dbReference>
<dbReference type="GO" id="GO:0016791">
    <property type="term" value="F:phosphatase activity"/>
    <property type="evidence" value="ECO:0007669"/>
    <property type="project" value="TreeGrafter"/>
</dbReference>
<dbReference type="InterPro" id="IPR051400">
    <property type="entry name" value="HAD-like_hydrolase"/>
</dbReference>
<dbReference type="InterPro" id="IPR023214">
    <property type="entry name" value="HAD_sf"/>
</dbReference>
<dbReference type="SFLD" id="SFLDS00003">
    <property type="entry name" value="Haloacid_Dehalogenase"/>
    <property type="match status" value="1"/>
</dbReference>
<dbReference type="GO" id="GO:0046872">
    <property type="term" value="F:metal ion binding"/>
    <property type="evidence" value="ECO:0007669"/>
    <property type="project" value="UniProtKB-KW"/>
</dbReference>
<protein>
    <submittedName>
        <fullName evidence="6">HAD-superfamily hydrolase, subfamily IA, variant 1</fullName>
    </submittedName>
</protein>
<dbReference type="Gene3D" id="3.40.50.1000">
    <property type="entry name" value="HAD superfamily/HAD-like"/>
    <property type="match status" value="1"/>
</dbReference>
<dbReference type="PRINTS" id="PR00413">
    <property type="entry name" value="HADHALOGNASE"/>
</dbReference>
<dbReference type="NCBIfam" id="TIGR01549">
    <property type="entry name" value="HAD-SF-IA-v1"/>
    <property type="match status" value="1"/>
</dbReference>
<dbReference type="STRING" id="519442.Huta_2087"/>
<evidence type="ECO:0000256" key="2">
    <source>
        <dbReference type="ARBA" id="ARBA00007958"/>
    </source>
</evidence>
<dbReference type="OrthoDB" id="131325at2157"/>
<dbReference type="EMBL" id="CP001687">
    <property type="protein sequence ID" value="ACV12254.1"/>
    <property type="molecule type" value="Genomic_DNA"/>
</dbReference>
<comment type="similarity">
    <text evidence="2">Belongs to the HAD-like hydrolase superfamily.</text>
</comment>
<dbReference type="eggNOG" id="arCOG02291">
    <property type="taxonomic scope" value="Archaea"/>
</dbReference>
<evidence type="ECO:0000256" key="3">
    <source>
        <dbReference type="ARBA" id="ARBA00022723"/>
    </source>
</evidence>
<gene>
    <name evidence="6" type="ordered locus">Huta_2087</name>
</gene>
<evidence type="ECO:0000256" key="1">
    <source>
        <dbReference type="ARBA" id="ARBA00001946"/>
    </source>
</evidence>
<dbReference type="Pfam" id="PF00702">
    <property type="entry name" value="Hydrolase"/>
    <property type="match status" value="1"/>
</dbReference>
<keyword evidence="5" id="KW-0460">Magnesium</keyword>